<comment type="caution">
    <text evidence="1">The sequence shown here is derived from an EMBL/GenBank/DDBJ whole genome shotgun (WGS) entry which is preliminary data.</text>
</comment>
<name>A0A423JLP3_9PSED</name>
<evidence type="ECO:0000313" key="1">
    <source>
        <dbReference type="EMBL" id="RON38626.1"/>
    </source>
</evidence>
<reference evidence="1 2" key="1">
    <citation type="submission" date="2016-10" db="EMBL/GenBank/DDBJ databases">
        <title>Comparative genome analysis of multiple Pseudomonas spp. focuses on biocontrol and plant growth promoting traits.</title>
        <authorList>
            <person name="Tao X.-Y."/>
            <person name="Taylor C.G."/>
        </authorList>
    </citation>
    <scope>NUCLEOTIDE SEQUENCE [LARGE SCALE GENOMIC DNA]</scope>
    <source>
        <strain evidence="1 2">38D4</strain>
    </source>
</reference>
<dbReference type="Proteomes" id="UP000286351">
    <property type="component" value="Unassembled WGS sequence"/>
</dbReference>
<dbReference type="RefSeq" id="WP_123366406.1">
    <property type="nucleotide sequence ID" value="NZ_MOBO01000012.1"/>
</dbReference>
<gene>
    <name evidence="1" type="ORF">BK664_14955</name>
</gene>
<organism evidence="1 2">
    <name type="scientific">Pseudomonas brassicacearum</name>
    <dbReference type="NCBI Taxonomy" id="930166"/>
    <lineage>
        <taxon>Bacteria</taxon>
        <taxon>Pseudomonadati</taxon>
        <taxon>Pseudomonadota</taxon>
        <taxon>Gammaproteobacteria</taxon>
        <taxon>Pseudomonadales</taxon>
        <taxon>Pseudomonadaceae</taxon>
        <taxon>Pseudomonas</taxon>
    </lineage>
</organism>
<dbReference type="EMBL" id="MOBO01000012">
    <property type="protein sequence ID" value="RON38626.1"/>
    <property type="molecule type" value="Genomic_DNA"/>
</dbReference>
<protein>
    <submittedName>
        <fullName evidence="1">Uncharacterized protein</fullName>
    </submittedName>
</protein>
<dbReference type="AlphaFoldDB" id="A0A423JLP3"/>
<accession>A0A423JLP3</accession>
<sequence length="114" mass="12699">MKTRHLHRLLQGTAECDSAVESLILILEAAVELVSIPGNDFCWSYWADEFKAKAELQALIHSLKTGTLPERLNVAVLFAPTGPLQELGMSSGWAETYLKVAGKFDEVERLLWGR</sequence>
<evidence type="ECO:0000313" key="2">
    <source>
        <dbReference type="Proteomes" id="UP000286351"/>
    </source>
</evidence>
<proteinExistence type="predicted"/>